<organism evidence="8 9">
    <name type="scientific">Candidatus Ryanbacteria bacterium CG10_big_fil_rev_8_21_14_0_10_43_42</name>
    <dbReference type="NCBI Taxonomy" id="1974864"/>
    <lineage>
        <taxon>Bacteria</taxon>
        <taxon>Candidatus Ryaniibacteriota</taxon>
    </lineage>
</organism>
<keyword evidence="6" id="KW-1133">Transmembrane helix</keyword>
<sequence>MQKTDQGFLNVPGAIIVASLFIAGAIIFSGNRISSPELGKTALAGNENSVNADVPRGEVTVRPVTDDDHIRGNPSAPITIVEYSDYECPFCSRFHPTLARILEDFPNDVRWVYRHFPLSQIHSSAREASVASECAASLGGNDIFWEFSDRLFANQQNLNTSLYRQIASDLNISTDAFNACLSSKEASDAVDADLQDATASGGRGTPYSVIIGPDGKGTPVSGALPYEQIAAFIGQIKRE</sequence>
<dbReference type="InterPro" id="IPR012336">
    <property type="entry name" value="Thioredoxin-like_fold"/>
</dbReference>
<protein>
    <recommendedName>
        <fullName evidence="7">Thioredoxin domain-containing protein</fullName>
    </recommendedName>
</protein>
<comment type="caution">
    <text evidence="8">The sequence shown here is derived from an EMBL/GenBank/DDBJ whole genome shotgun (WGS) entry which is preliminary data.</text>
</comment>
<feature type="domain" description="Thioredoxin" evidence="7">
    <location>
        <begin position="36"/>
        <end position="238"/>
    </location>
</feature>
<dbReference type="InterPro" id="IPR013766">
    <property type="entry name" value="Thioredoxin_domain"/>
</dbReference>
<dbReference type="Pfam" id="PF13462">
    <property type="entry name" value="Thioredoxin_4"/>
    <property type="match status" value="1"/>
</dbReference>
<dbReference type="Gene3D" id="3.40.30.10">
    <property type="entry name" value="Glutaredoxin"/>
    <property type="match status" value="1"/>
</dbReference>
<dbReference type="AlphaFoldDB" id="A0A2M8KW18"/>
<evidence type="ECO:0000259" key="7">
    <source>
        <dbReference type="PROSITE" id="PS51352"/>
    </source>
</evidence>
<dbReference type="PROSITE" id="PS51352">
    <property type="entry name" value="THIOREDOXIN_2"/>
    <property type="match status" value="1"/>
</dbReference>
<accession>A0A2M8KW18</accession>
<comment type="similarity">
    <text evidence="1">Belongs to the thioredoxin family. DsbA subfamily.</text>
</comment>
<keyword evidence="3" id="KW-0560">Oxidoreductase</keyword>
<dbReference type="GO" id="GO:0016491">
    <property type="term" value="F:oxidoreductase activity"/>
    <property type="evidence" value="ECO:0007669"/>
    <property type="project" value="UniProtKB-KW"/>
</dbReference>
<dbReference type="PANTHER" id="PTHR13887:SF14">
    <property type="entry name" value="DISULFIDE BOND FORMATION PROTEIN D"/>
    <property type="match status" value="1"/>
</dbReference>
<dbReference type="EMBL" id="PFEF01000010">
    <property type="protein sequence ID" value="PJE64073.1"/>
    <property type="molecule type" value="Genomic_DNA"/>
</dbReference>
<evidence type="ECO:0000256" key="5">
    <source>
        <dbReference type="ARBA" id="ARBA00023284"/>
    </source>
</evidence>
<evidence type="ECO:0000256" key="4">
    <source>
        <dbReference type="ARBA" id="ARBA00023157"/>
    </source>
</evidence>
<dbReference type="Proteomes" id="UP000229098">
    <property type="component" value="Unassembled WGS sequence"/>
</dbReference>
<keyword evidence="6" id="KW-0812">Transmembrane</keyword>
<gene>
    <name evidence="8" type="ORF">COU90_04350</name>
</gene>
<dbReference type="SUPFAM" id="SSF52833">
    <property type="entry name" value="Thioredoxin-like"/>
    <property type="match status" value="1"/>
</dbReference>
<dbReference type="PANTHER" id="PTHR13887">
    <property type="entry name" value="GLUTATHIONE S-TRANSFERASE KAPPA"/>
    <property type="match status" value="1"/>
</dbReference>
<evidence type="ECO:0000313" key="9">
    <source>
        <dbReference type="Proteomes" id="UP000229098"/>
    </source>
</evidence>
<evidence type="ECO:0000313" key="8">
    <source>
        <dbReference type="EMBL" id="PJE64073.1"/>
    </source>
</evidence>
<keyword evidence="6" id="KW-0472">Membrane</keyword>
<keyword evidence="2" id="KW-0732">Signal</keyword>
<evidence type="ECO:0000256" key="6">
    <source>
        <dbReference type="SAM" id="Phobius"/>
    </source>
</evidence>
<keyword evidence="5" id="KW-0676">Redox-active center</keyword>
<evidence type="ECO:0000256" key="2">
    <source>
        <dbReference type="ARBA" id="ARBA00022729"/>
    </source>
</evidence>
<keyword evidence="4" id="KW-1015">Disulfide bond</keyword>
<evidence type="ECO:0000256" key="3">
    <source>
        <dbReference type="ARBA" id="ARBA00023002"/>
    </source>
</evidence>
<name>A0A2M8KW18_9BACT</name>
<proteinExistence type="inferred from homology"/>
<reference evidence="9" key="1">
    <citation type="submission" date="2017-09" db="EMBL/GenBank/DDBJ databases">
        <title>Depth-based differentiation of microbial function through sediment-hosted aquifers and enrichment of novel symbionts in the deep terrestrial subsurface.</title>
        <authorList>
            <person name="Probst A.J."/>
            <person name="Ladd B."/>
            <person name="Jarett J.K."/>
            <person name="Geller-Mcgrath D.E."/>
            <person name="Sieber C.M.K."/>
            <person name="Emerson J.B."/>
            <person name="Anantharaman K."/>
            <person name="Thomas B.C."/>
            <person name="Malmstrom R."/>
            <person name="Stieglmeier M."/>
            <person name="Klingl A."/>
            <person name="Woyke T."/>
            <person name="Ryan C.M."/>
            <person name="Banfield J.F."/>
        </authorList>
    </citation>
    <scope>NUCLEOTIDE SEQUENCE [LARGE SCALE GENOMIC DNA]</scope>
</reference>
<dbReference type="InterPro" id="IPR036249">
    <property type="entry name" value="Thioredoxin-like_sf"/>
</dbReference>
<feature type="transmembrane region" description="Helical" evidence="6">
    <location>
        <begin position="7"/>
        <end position="28"/>
    </location>
</feature>
<evidence type="ECO:0000256" key="1">
    <source>
        <dbReference type="ARBA" id="ARBA00005791"/>
    </source>
</evidence>